<reference evidence="3 4" key="1">
    <citation type="submission" date="2023-07" db="EMBL/GenBank/DDBJ databases">
        <title>Functional and genomic diversity of the sorghum phyllosphere microbiome.</title>
        <authorList>
            <person name="Shade A."/>
        </authorList>
    </citation>
    <scope>NUCLEOTIDE SEQUENCE [LARGE SCALE GENOMIC DNA]</scope>
    <source>
        <strain evidence="3 4">SORGH_AS_1207</strain>
    </source>
</reference>
<accession>A0ABU0TWX5</accession>
<dbReference type="RefSeq" id="WP_307484743.1">
    <property type="nucleotide sequence ID" value="NZ_JAUTBF010000001.1"/>
</dbReference>
<keyword evidence="1" id="KW-0732">Signal</keyword>
<dbReference type="PROSITE" id="PS51257">
    <property type="entry name" value="PROKAR_LIPOPROTEIN"/>
    <property type="match status" value="1"/>
</dbReference>
<dbReference type="Pfam" id="PF04069">
    <property type="entry name" value="OpuAC"/>
    <property type="match status" value="1"/>
</dbReference>
<evidence type="ECO:0000313" key="3">
    <source>
        <dbReference type="EMBL" id="MDQ1124161.1"/>
    </source>
</evidence>
<evidence type="ECO:0000259" key="2">
    <source>
        <dbReference type="Pfam" id="PF04069"/>
    </source>
</evidence>
<organism evidence="3 4">
    <name type="scientific">Microbacterium trichothecenolyticum</name>
    <name type="common">Aureobacterium trichothecenolyticum</name>
    <dbReference type="NCBI Taxonomy" id="69370"/>
    <lineage>
        <taxon>Bacteria</taxon>
        <taxon>Bacillati</taxon>
        <taxon>Actinomycetota</taxon>
        <taxon>Actinomycetes</taxon>
        <taxon>Micrococcales</taxon>
        <taxon>Microbacteriaceae</taxon>
        <taxon>Microbacterium</taxon>
    </lineage>
</organism>
<gene>
    <name evidence="3" type="ORF">QE412_002734</name>
</gene>
<keyword evidence="4" id="KW-1185">Reference proteome</keyword>
<dbReference type="InterPro" id="IPR007210">
    <property type="entry name" value="ABC_Gly_betaine_transp_sub-bd"/>
</dbReference>
<comment type="caution">
    <text evidence="3">The sequence shown here is derived from an EMBL/GenBank/DDBJ whole genome shotgun (WGS) entry which is preliminary data.</text>
</comment>
<dbReference type="CDD" id="cd13606">
    <property type="entry name" value="PBP2_ProX_like"/>
    <property type="match status" value="1"/>
</dbReference>
<sequence length="304" mass="31459">MIRTRLAAAAALATVAALTLSACSSGGDPLAAGGGESAPADSIVIGSADFPESQLLATIYAQALTAAGVEATTRLNIGSREVYMPALLDGSINMLPEYTGATLSYLTKGDAGVSSSTDVAAALEKALPEGITMLTPSEAQDSDVLAVSKDTAAKYNLKTIEDLKPYAAEMVLGGPPEWPTRHEGVQGLQEVYGLTFKEFKALDVGGPLTIAALANGQIQAADMYSTSPAMKDFVALEDNLNLFPAQNIVPILAADKKTEKVAEVLDKVSAALTTADLIEMNAKLDDQQSLDDVAAAWISAHDLG</sequence>
<feature type="domain" description="ABC-type glycine betaine transport system substrate-binding" evidence="2">
    <location>
        <begin position="42"/>
        <end position="299"/>
    </location>
</feature>
<feature type="chain" id="PRO_5046314076" evidence="1">
    <location>
        <begin position="23"/>
        <end position="304"/>
    </location>
</feature>
<evidence type="ECO:0000256" key="1">
    <source>
        <dbReference type="SAM" id="SignalP"/>
    </source>
</evidence>
<dbReference type="Gene3D" id="3.40.190.120">
    <property type="entry name" value="Osmoprotection protein (prox), domain 2"/>
    <property type="match status" value="1"/>
</dbReference>
<proteinExistence type="predicted"/>
<feature type="signal peptide" evidence="1">
    <location>
        <begin position="1"/>
        <end position="22"/>
    </location>
</feature>
<dbReference type="EMBL" id="JAUTBF010000001">
    <property type="protein sequence ID" value="MDQ1124161.1"/>
    <property type="molecule type" value="Genomic_DNA"/>
</dbReference>
<dbReference type="Gene3D" id="3.40.190.10">
    <property type="entry name" value="Periplasmic binding protein-like II"/>
    <property type="match status" value="1"/>
</dbReference>
<dbReference type="Proteomes" id="UP001226691">
    <property type="component" value="Unassembled WGS sequence"/>
</dbReference>
<protein>
    <submittedName>
        <fullName evidence="3">Osmoprotectant transport system substrate-binding protein</fullName>
    </submittedName>
</protein>
<name>A0ABU0TWX5_MICTR</name>
<dbReference type="SUPFAM" id="SSF53850">
    <property type="entry name" value="Periplasmic binding protein-like II"/>
    <property type="match status" value="1"/>
</dbReference>
<evidence type="ECO:0000313" key="4">
    <source>
        <dbReference type="Proteomes" id="UP001226691"/>
    </source>
</evidence>